<dbReference type="KEGG" id="trr:M419DRAFT_112747"/>
<dbReference type="AlphaFoldDB" id="A0A024S7I7"/>
<sequence>MASMITRRFFSTTVRRMEKLQQTTSKQELQSESKRNPETFILGGVMVLALGGAGFYFGRSPTGATSESPVNVAAMPWQGDAEGKYKYHPGGDPNAAPRDAPSALNVVIIPNVTAPKEAHEKFNKWGKEGYP</sequence>
<reference evidence="2" key="1">
    <citation type="journal article" date="2013" name="Ind. Biotechnol.">
        <title>Comparative genomics analysis of Trichoderma reesei strains.</title>
        <authorList>
            <person name="Koike H."/>
            <person name="Aerts A."/>
            <person name="LaButti K."/>
            <person name="Grigoriev I.V."/>
            <person name="Baker S.E."/>
        </authorList>
    </citation>
    <scope>NUCLEOTIDE SEQUENCE [LARGE SCALE GENOMIC DNA]</scope>
    <source>
        <strain evidence="2">ATCC 56765 / BCRC 32924 / NRRL 11460 / Rut C-30</strain>
    </source>
</reference>
<evidence type="ECO:0000313" key="2">
    <source>
        <dbReference type="Proteomes" id="UP000024376"/>
    </source>
</evidence>
<proteinExistence type="predicted"/>
<dbReference type="Proteomes" id="UP000024376">
    <property type="component" value="Unassembled WGS sequence"/>
</dbReference>
<dbReference type="OrthoDB" id="3141857at2759"/>
<gene>
    <name evidence="1" type="ORF">M419DRAFT_112747</name>
</gene>
<protein>
    <submittedName>
        <fullName evidence="1">Uncharacterized protein</fullName>
    </submittedName>
</protein>
<dbReference type="PANTHER" id="PTHR40466">
    <property type="entry name" value="EXPRESSED PROTEIN"/>
    <property type="match status" value="1"/>
</dbReference>
<evidence type="ECO:0000313" key="1">
    <source>
        <dbReference type="EMBL" id="ETS00431.1"/>
    </source>
</evidence>
<dbReference type="InterPro" id="IPR039965">
    <property type="entry name" value="C3H7.08c"/>
</dbReference>
<organism evidence="1 2">
    <name type="scientific">Hypocrea jecorina (strain ATCC 56765 / BCRC 32924 / NRRL 11460 / Rut C-30)</name>
    <name type="common">Trichoderma reesei</name>
    <dbReference type="NCBI Taxonomy" id="1344414"/>
    <lineage>
        <taxon>Eukaryota</taxon>
        <taxon>Fungi</taxon>
        <taxon>Dikarya</taxon>
        <taxon>Ascomycota</taxon>
        <taxon>Pezizomycotina</taxon>
        <taxon>Sordariomycetes</taxon>
        <taxon>Hypocreomycetidae</taxon>
        <taxon>Hypocreales</taxon>
        <taxon>Hypocreaceae</taxon>
        <taxon>Trichoderma</taxon>
    </lineage>
</organism>
<dbReference type="PANTHER" id="PTHR40466:SF1">
    <property type="entry name" value="FUNGAL PROTEIN"/>
    <property type="match status" value="1"/>
</dbReference>
<dbReference type="EMBL" id="KI911152">
    <property type="protein sequence ID" value="ETS00431.1"/>
    <property type="molecule type" value="Genomic_DNA"/>
</dbReference>
<dbReference type="HOGENOM" id="CLU_136890_0_0_1"/>
<accession>A0A024S7I7</accession>
<name>A0A024S7I7_HYPJR</name>